<proteinExistence type="predicted"/>
<dbReference type="Proteomes" id="UP000095280">
    <property type="component" value="Unplaced"/>
</dbReference>
<evidence type="ECO:0000313" key="1">
    <source>
        <dbReference type="Proteomes" id="UP000095280"/>
    </source>
</evidence>
<sequence length="87" mass="9917">MQFGFKDQLIVRPSEMLMHFGSLNLADAKTDLSIKYHWVPMADRRSSLRLRSASLENGTVTSGVGGFRTDYCRLFHPVDHNVHLRAL</sequence>
<reference evidence="2" key="1">
    <citation type="submission" date="2016-11" db="UniProtKB">
        <authorList>
            <consortium name="WormBaseParasite"/>
        </authorList>
    </citation>
    <scope>IDENTIFICATION</scope>
</reference>
<dbReference type="WBParaSite" id="maker-unitig_42943-snap-gene-0.2-mRNA-1">
    <property type="protein sequence ID" value="maker-unitig_42943-snap-gene-0.2-mRNA-1"/>
    <property type="gene ID" value="maker-unitig_42943-snap-gene-0.2"/>
</dbReference>
<keyword evidence="1" id="KW-1185">Reference proteome</keyword>
<accession>A0A1I8FQT8</accession>
<organism evidence="1 2">
    <name type="scientific">Macrostomum lignano</name>
    <dbReference type="NCBI Taxonomy" id="282301"/>
    <lineage>
        <taxon>Eukaryota</taxon>
        <taxon>Metazoa</taxon>
        <taxon>Spiralia</taxon>
        <taxon>Lophotrochozoa</taxon>
        <taxon>Platyhelminthes</taxon>
        <taxon>Rhabditophora</taxon>
        <taxon>Macrostomorpha</taxon>
        <taxon>Macrostomida</taxon>
        <taxon>Macrostomidae</taxon>
        <taxon>Macrostomum</taxon>
    </lineage>
</organism>
<dbReference type="AlphaFoldDB" id="A0A1I8FQT8"/>
<protein>
    <submittedName>
        <fullName evidence="2">Uncharacterized protein</fullName>
    </submittedName>
</protein>
<evidence type="ECO:0000313" key="2">
    <source>
        <dbReference type="WBParaSite" id="maker-unitig_42943-snap-gene-0.2-mRNA-1"/>
    </source>
</evidence>
<name>A0A1I8FQT8_9PLAT</name>